<protein>
    <recommendedName>
        <fullName evidence="6">F-box domain-containing protein</fullName>
    </recommendedName>
</protein>
<dbReference type="Gramene" id="Pp3c3_27650V3.2">
    <property type="protein sequence ID" value="PAC:32941866.CDS.1"/>
    <property type="gene ID" value="Pp3c3_27650"/>
</dbReference>
<name>A9T2V8_PHYPA</name>
<dbReference type="InterPro" id="IPR006527">
    <property type="entry name" value="F-box-assoc_dom_typ1"/>
</dbReference>
<dbReference type="Gene3D" id="1.20.1280.50">
    <property type="match status" value="1"/>
</dbReference>
<proteinExistence type="predicted"/>
<sequence>MTEELEESLWSRMPADIRELVLQRLPLEVLYRFRAVCKHWRALPLSPEFCRSVTHPQSKHSYLLGIQPIGLLQTCPIYNPIAKSLSWIDLGFLESRFERFTFERWVNDDDPWGSSEFRGASSDGGLLCVCVRIHESEQDAIFVCNPLTRACNLLPLIEGNTWGMCLGLSIRVENYGHYRVFATKHGKVGNKFEQRLYTYDSVSASWKVVPKCTRFPHDSISGAFCKGIYYALYLEGSHELVLMSYDTDHDAWVDTGVVVPCTSNSRAKLVVSNDRLFCVSYFHQNEHNLYVTISEVNLHTTMVLGISVSEIELPDQSQLFVHSNWDVLGYRNSLIFHTRSVAAFVFDFTTDLPEWRPMNLEPLGNSRSHILLVALTFDLRAAVE</sequence>
<accession>A9T2V8</accession>
<dbReference type="InterPro" id="IPR050796">
    <property type="entry name" value="SCF_F-box_component"/>
</dbReference>
<dbReference type="InterPro" id="IPR017451">
    <property type="entry name" value="F-box-assoc_interact_dom"/>
</dbReference>
<dbReference type="Gramene" id="Pp3c3_27650V3.1">
    <property type="protein sequence ID" value="PAC:32941865.CDS.1"/>
    <property type="gene ID" value="Pp3c3_27650"/>
</dbReference>
<dbReference type="HOGENOM" id="CLU_720401_0_0_1"/>
<dbReference type="RefSeq" id="XP_024370366.1">
    <property type="nucleotide sequence ID" value="XM_024514598.1"/>
</dbReference>
<reference evidence="3 5" key="1">
    <citation type="journal article" date="2008" name="Science">
        <title>The Physcomitrella genome reveals evolutionary insights into the conquest of land by plants.</title>
        <authorList>
            <person name="Rensing S."/>
            <person name="Lang D."/>
            <person name="Zimmer A."/>
            <person name="Terry A."/>
            <person name="Salamov A."/>
            <person name="Shapiro H."/>
            <person name="Nishiyama T."/>
            <person name="Perroud P.-F."/>
            <person name="Lindquist E."/>
            <person name="Kamisugi Y."/>
            <person name="Tanahashi T."/>
            <person name="Sakakibara K."/>
            <person name="Fujita T."/>
            <person name="Oishi K."/>
            <person name="Shin-I T."/>
            <person name="Kuroki Y."/>
            <person name="Toyoda A."/>
            <person name="Suzuki Y."/>
            <person name="Hashimoto A."/>
            <person name="Yamaguchi K."/>
            <person name="Sugano A."/>
            <person name="Kohara Y."/>
            <person name="Fujiyama A."/>
            <person name="Anterola A."/>
            <person name="Aoki S."/>
            <person name="Ashton N."/>
            <person name="Barbazuk W.B."/>
            <person name="Barker E."/>
            <person name="Bennetzen J."/>
            <person name="Bezanilla M."/>
            <person name="Blankenship R."/>
            <person name="Cho S.H."/>
            <person name="Dutcher S."/>
            <person name="Estelle M."/>
            <person name="Fawcett J.A."/>
            <person name="Gundlach H."/>
            <person name="Hanada K."/>
            <person name="Heyl A."/>
            <person name="Hicks K.A."/>
            <person name="Hugh J."/>
            <person name="Lohr M."/>
            <person name="Mayer K."/>
            <person name="Melkozernov A."/>
            <person name="Murata T."/>
            <person name="Nelson D."/>
            <person name="Pils B."/>
            <person name="Prigge M."/>
            <person name="Reiss B."/>
            <person name="Renner T."/>
            <person name="Rombauts S."/>
            <person name="Rushton P."/>
            <person name="Sanderfoot A."/>
            <person name="Schween G."/>
            <person name="Shiu S.-H."/>
            <person name="Stueber K."/>
            <person name="Theodoulou F.L."/>
            <person name="Tu H."/>
            <person name="Van de Peer Y."/>
            <person name="Verrier P.J."/>
            <person name="Waters E."/>
            <person name="Wood A."/>
            <person name="Yang L."/>
            <person name="Cove D."/>
            <person name="Cuming A."/>
            <person name="Hasebe M."/>
            <person name="Lucas S."/>
            <person name="Mishler D.B."/>
            <person name="Reski R."/>
            <person name="Grigoriev I."/>
            <person name="Quatrano R.S."/>
            <person name="Boore J.L."/>
        </authorList>
    </citation>
    <scope>NUCLEOTIDE SEQUENCE [LARGE SCALE GENOMIC DNA]</scope>
    <source>
        <strain evidence="4 5">cv. Gransden 2004</strain>
    </source>
</reference>
<dbReference type="AlphaFoldDB" id="A9T2V8"/>
<dbReference type="GO" id="GO:0004842">
    <property type="term" value="F:ubiquitin-protein transferase activity"/>
    <property type="evidence" value="ECO:0000318"/>
    <property type="project" value="GO_Central"/>
</dbReference>
<dbReference type="PANTHER" id="PTHR31672:SF2">
    <property type="entry name" value="F-BOX DOMAIN-CONTAINING PROTEIN"/>
    <property type="match status" value="1"/>
</dbReference>
<dbReference type="PaxDb" id="3218-PP1S157_6V6.1"/>
<feature type="domain" description="F-box" evidence="1">
    <location>
        <begin position="10"/>
        <end position="50"/>
    </location>
</feature>
<reference evidence="3 5" key="2">
    <citation type="journal article" date="2018" name="Plant J.">
        <title>The Physcomitrella patens chromosome-scale assembly reveals moss genome structure and evolution.</title>
        <authorList>
            <person name="Lang D."/>
            <person name="Ullrich K.K."/>
            <person name="Murat F."/>
            <person name="Fuchs J."/>
            <person name="Jenkins J."/>
            <person name="Haas F.B."/>
            <person name="Piednoel M."/>
            <person name="Gundlach H."/>
            <person name="Van Bel M."/>
            <person name="Meyberg R."/>
            <person name="Vives C."/>
            <person name="Morata J."/>
            <person name="Symeonidi A."/>
            <person name="Hiss M."/>
            <person name="Muchero W."/>
            <person name="Kamisugi Y."/>
            <person name="Saleh O."/>
            <person name="Blanc G."/>
            <person name="Decker E.L."/>
            <person name="van Gessel N."/>
            <person name="Grimwood J."/>
            <person name="Hayes R.D."/>
            <person name="Graham S.W."/>
            <person name="Gunter L.E."/>
            <person name="McDaniel S.F."/>
            <person name="Hoernstein S.N.W."/>
            <person name="Larsson A."/>
            <person name="Li F.W."/>
            <person name="Perroud P.F."/>
            <person name="Phillips J."/>
            <person name="Ranjan P."/>
            <person name="Rokshar D.S."/>
            <person name="Rothfels C.J."/>
            <person name="Schneider L."/>
            <person name="Shu S."/>
            <person name="Stevenson D.W."/>
            <person name="Thummler F."/>
            <person name="Tillich M."/>
            <person name="Villarreal Aguilar J.C."/>
            <person name="Widiez T."/>
            <person name="Wong G.K."/>
            <person name="Wymore A."/>
            <person name="Zhang Y."/>
            <person name="Zimmer A.D."/>
            <person name="Quatrano R.S."/>
            <person name="Mayer K.F.X."/>
            <person name="Goodstein D."/>
            <person name="Casacuberta J.M."/>
            <person name="Vandepoele K."/>
            <person name="Reski R."/>
            <person name="Cuming A.C."/>
            <person name="Tuskan G.A."/>
            <person name="Maumus F."/>
            <person name="Salse J."/>
            <person name="Schmutz J."/>
            <person name="Rensing S.A."/>
        </authorList>
    </citation>
    <scope>NUCLEOTIDE SEQUENCE [LARGE SCALE GENOMIC DNA]</scope>
    <source>
        <strain evidence="4 5">cv. Gransden 2004</strain>
    </source>
</reference>
<evidence type="ECO:0000313" key="3">
    <source>
        <dbReference type="EMBL" id="PNR58059.1"/>
    </source>
</evidence>
<dbReference type="GO" id="GO:0031146">
    <property type="term" value="P:SCF-dependent proteasomal ubiquitin-dependent protein catabolic process"/>
    <property type="evidence" value="ECO:0000318"/>
    <property type="project" value="GO_Central"/>
</dbReference>
<dbReference type="KEGG" id="ppp:112279863"/>
<reference evidence="4" key="3">
    <citation type="submission" date="2020-12" db="UniProtKB">
        <authorList>
            <consortium name="EnsemblPlants"/>
        </authorList>
    </citation>
    <scope>IDENTIFICATION</scope>
</reference>
<dbReference type="OrthoDB" id="638660at2759"/>
<keyword evidence="5" id="KW-1185">Reference proteome</keyword>
<dbReference type="InterPro" id="IPR036047">
    <property type="entry name" value="F-box-like_dom_sf"/>
</dbReference>
<dbReference type="EnsemblPlants" id="Pp3c3_27650V3.2">
    <property type="protein sequence ID" value="PAC:32941866.CDS.1"/>
    <property type="gene ID" value="Pp3c3_27650"/>
</dbReference>
<dbReference type="NCBIfam" id="TIGR01640">
    <property type="entry name" value="F_box_assoc_1"/>
    <property type="match status" value="1"/>
</dbReference>
<dbReference type="Pfam" id="PF07734">
    <property type="entry name" value="FBA_1"/>
    <property type="match status" value="1"/>
</dbReference>
<dbReference type="SUPFAM" id="SSF81383">
    <property type="entry name" value="F-box domain"/>
    <property type="match status" value="1"/>
</dbReference>
<dbReference type="GeneID" id="112279863"/>
<dbReference type="InterPro" id="IPR001810">
    <property type="entry name" value="F-box_dom"/>
</dbReference>
<feature type="domain" description="F-box associated beta-propeller type 1" evidence="2">
    <location>
        <begin position="122"/>
        <end position="293"/>
    </location>
</feature>
<evidence type="ECO:0000313" key="4">
    <source>
        <dbReference type="EnsemblPlants" id="PAC:32941865.CDS.1"/>
    </source>
</evidence>
<evidence type="ECO:0000259" key="1">
    <source>
        <dbReference type="Pfam" id="PF00646"/>
    </source>
</evidence>
<dbReference type="EMBL" id="ABEU02000003">
    <property type="protein sequence ID" value="PNR58059.1"/>
    <property type="molecule type" value="Genomic_DNA"/>
</dbReference>
<dbReference type="Pfam" id="PF00646">
    <property type="entry name" value="F-box"/>
    <property type="match status" value="1"/>
</dbReference>
<dbReference type="PANTHER" id="PTHR31672">
    <property type="entry name" value="BNACNNG10540D PROTEIN"/>
    <property type="match status" value="1"/>
</dbReference>
<evidence type="ECO:0000259" key="2">
    <source>
        <dbReference type="Pfam" id="PF07734"/>
    </source>
</evidence>
<dbReference type="Proteomes" id="UP000006727">
    <property type="component" value="Chromosome 3"/>
</dbReference>
<evidence type="ECO:0000313" key="5">
    <source>
        <dbReference type="Proteomes" id="UP000006727"/>
    </source>
</evidence>
<dbReference type="EnsemblPlants" id="Pp3c3_27650V3.1">
    <property type="protein sequence ID" value="PAC:32941865.CDS.1"/>
    <property type="gene ID" value="Pp3c3_27650"/>
</dbReference>
<evidence type="ECO:0008006" key="6">
    <source>
        <dbReference type="Google" id="ProtNLM"/>
    </source>
</evidence>
<organism evidence="3">
    <name type="scientific">Physcomitrium patens</name>
    <name type="common">Spreading-leaved earth moss</name>
    <name type="synonym">Physcomitrella patens</name>
    <dbReference type="NCBI Taxonomy" id="3218"/>
    <lineage>
        <taxon>Eukaryota</taxon>
        <taxon>Viridiplantae</taxon>
        <taxon>Streptophyta</taxon>
        <taxon>Embryophyta</taxon>
        <taxon>Bryophyta</taxon>
        <taxon>Bryophytina</taxon>
        <taxon>Bryopsida</taxon>
        <taxon>Funariidae</taxon>
        <taxon>Funariales</taxon>
        <taxon>Funariaceae</taxon>
        <taxon>Physcomitrium</taxon>
    </lineage>
</organism>
<gene>
    <name evidence="4" type="primary">LOC112279863</name>
    <name evidence="3" type="ORF">PHYPA_005054</name>
</gene>